<dbReference type="EMBL" id="QKRW01000009">
    <property type="protein sequence ID" value="RAL65670.1"/>
    <property type="molecule type" value="Genomic_DNA"/>
</dbReference>
<gene>
    <name evidence="3" type="ORF">DID88_005341</name>
</gene>
<sequence length="733" mass="82213">MLSDSPTHTQSPLRDAEYFKSRDNEESLLDSDSDAPGEYEELDTIGLTDFLDFDPKPTLVFDLLRHNAFEDNLEAVFTNKAFRSNIHFTSAIPRNSEPTSPILYPEEPPYTNIQISNQGFHSKTIEVEFRDLMFSDRSHSQRGTSSTTFSDKTVAALKDVQVSNSNSAASGAQKENLTMSDIATTPCPDITAESPIGYLSDHTKLIRNFDWSSTPLGPMDSWSPEFRQIVNLVMANPHPVALFWGEELTVLYNEKYSETVAFQKHPQLMGTGARGPFSEVWEEVGEIFNSCRRTGQGVAMTDQMLSILRRGFMEETFFSWALTPIWKSGNTPELLGLYNAPFETTGKVINNRRMRTLLRNDTTSSRGSISSDSSTSIKSVILEGSLGVPEGHPSAQTRLDLKRHLGGYVPALREAMKTRQPSLLSLSDSMLPVGLTQGYNWQRGYGEPCRDAVTLGQLPSLSHTFQDEIRRGNNAAEVAAAERLGLYEELALQKSRLQRIAEVSPVEILPPKCLGMDRIAPSSIPTMVKGWEKLTVHNQPWSGELQLIKPWFAKEMEERAELSEELLLRTNQANEIKRNFKRFSDLAPGGLAILDPDGVLTYANEQWFSISGLSKTETLSEIPFSWVAAIGDLDRPKFTSKWAELISQNTTIVIETRMGNPWVGNIAGSTLTIQRWVLATFSPELDENGNLKSVMGCSTDISRIKWAEDLQDRRLKDYKLLHRYYESRNAKPT</sequence>
<feature type="compositionally biased region" description="Polar residues" evidence="1">
    <location>
        <begin position="1"/>
        <end position="12"/>
    </location>
</feature>
<evidence type="ECO:0000313" key="4">
    <source>
        <dbReference type="Proteomes" id="UP000249056"/>
    </source>
</evidence>
<proteinExistence type="predicted"/>
<organism evidence="3 4">
    <name type="scientific">Monilinia fructigena</name>
    <dbReference type="NCBI Taxonomy" id="38457"/>
    <lineage>
        <taxon>Eukaryota</taxon>
        <taxon>Fungi</taxon>
        <taxon>Dikarya</taxon>
        <taxon>Ascomycota</taxon>
        <taxon>Pezizomycotina</taxon>
        <taxon>Leotiomycetes</taxon>
        <taxon>Helotiales</taxon>
        <taxon>Sclerotiniaceae</taxon>
        <taxon>Monilinia</taxon>
    </lineage>
</organism>
<evidence type="ECO:0000256" key="1">
    <source>
        <dbReference type="SAM" id="MobiDB-lite"/>
    </source>
</evidence>
<keyword evidence="4" id="KW-1185">Reference proteome</keyword>
<dbReference type="Proteomes" id="UP000249056">
    <property type="component" value="Unassembled WGS sequence"/>
</dbReference>
<evidence type="ECO:0000259" key="2">
    <source>
        <dbReference type="PROSITE" id="PS50112"/>
    </source>
</evidence>
<dbReference type="AlphaFoldDB" id="A0A395IZI5"/>
<reference evidence="3 4" key="1">
    <citation type="submission" date="2018-06" db="EMBL/GenBank/DDBJ databases">
        <title>Genome Sequence of the Brown Rot Fungal Pathogen Monilinia fructigena.</title>
        <authorList>
            <person name="Landi L."/>
            <person name="De Miccolis Angelini R.M."/>
            <person name="Pollastro S."/>
            <person name="Abate D."/>
            <person name="Faretra F."/>
            <person name="Romanazzi G."/>
        </authorList>
    </citation>
    <scope>NUCLEOTIDE SEQUENCE [LARGE SCALE GENOMIC DNA]</scope>
    <source>
        <strain evidence="3 4">Mfrg269</strain>
    </source>
</reference>
<dbReference type="Pfam" id="PF08448">
    <property type="entry name" value="PAS_4"/>
    <property type="match status" value="1"/>
</dbReference>
<feature type="domain" description="PAS" evidence="2">
    <location>
        <begin position="576"/>
        <end position="621"/>
    </location>
</feature>
<dbReference type="Gene3D" id="3.30.450.20">
    <property type="entry name" value="PAS domain"/>
    <property type="match status" value="2"/>
</dbReference>
<dbReference type="PROSITE" id="PS50112">
    <property type="entry name" value="PAS"/>
    <property type="match status" value="1"/>
</dbReference>
<dbReference type="Pfam" id="PF26131">
    <property type="entry name" value="PAS-like"/>
    <property type="match status" value="1"/>
</dbReference>
<protein>
    <recommendedName>
        <fullName evidence="2">PAS domain-containing protein</fullName>
    </recommendedName>
</protein>
<name>A0A395IZI5_9HELO</name>
<dbReference type="InterPro" id="IPR035965">
    <property type="entry name" value="PAS-like_dom_sf"/>
</dbReference>
<feature type="compositionally biased region" description="Acidic residues" evidence="1">
    <location>
        <begin position="26"/>
        <end position="37"/>
    </location>
</feature>
<dbReference type="SUPFAM" id="SSF55785">
    <property type="entry name" value="PYP-like sensor domain (PAS domain)"/>
    <property type="match status" value="1"/>
</dbReference>
<dbReference type="InterPro" id="IPR013656">
    <property type="entry name" value="PAS_4"/>
</dbReference>
<dbReference type="OrthoDB" id="60033at2759"/>
<dbReference type="InterPro" id="IPR000014">
    <property type="entry name" value="PAS"/>
</dbReference>
<evidence type="ECO:0000313" key="3">
    <source>
        <dbReference type="EMBL" id="RAL65670.1"/>
    </source>
</evidence>
<feature type="compositionally biased region" description="Basic and acidic residues" evidence="1">
    <location>
        <begin position="14"/>
        <end position="25"/>
    </location>
</feature>
<dbReference type="CDD" id="cd00130">
    <property type="entry name" value="PAS"/>
    <property type="match status" value="1"/>
</dbReference>
<feature type="region of interest" description="Disordered" evidence="1">
    <location>
        <begin position="1"/>
        <end position="37"/>
    </location>
</feature>
<comment type="caution">
    <text evidence="3">The sequence shown here is derived from an EMBL/GenBank/DDBJ whole genome shotgun (WGS) entry which is preliminary data.</text>
</comment>
<accession>A0A395IZI5</accession>
<dbReference type="InterPro" id="IPR058846">
    <property type="entry name" value="PAS-like"/>
</dbReference>